<dbReference type="PANTHER" id="PTHR38474">
    <property type="entry name" value="SLR0299 PROTEIN"/>
    <property type="match status" value="1"/>
</dbReference>
<dbReference type="Pfam" id="PF00302">
    <property type="entry name" value="CAT"/>
    <property type="match status" value="1"/>
</dbReference>
<organism evidence="1 2">
    <name type="scientific">Rufibacter sediminis</name>
    <dbReference type="NCBI Taxonomy" id="2762756"/>
    <lineage>
        <taxon>Bacteria</taxon>
        <taxon>Pseudomonadati</taxon>
        <taxon>Bacteroidota</taxon>
        <taxon>Cytophagia</taxon>
        <taxon>Cytophagales</taxon>
        <taxon>Hymenobacteraceae</taxon>
        <taxon>Rufibacter</taxon>
    </lineage>
</organism>
<dbReference type="InterPro" id="IPR001707">
    <property type="entry name" value="Cmp_AcTrfase"/>
</dbReference>
<dbReference type="SMART" id="SM01059">
    <property type="entry name" value="CAT"/>
    <property type="match status" value="1"/>
</dbReference>
<dbReference type="InterPro" id="IPR023213">
    <property type="entry name" value="CAT-like_dom_sf"/>
</dbReference>
<dbReference type="Proteomes" id="UP000659698">
    <property type="component" value="Unassembled WGS sequence"/>
</dbReference>
<gene>
    <name evidence="1" type="ORF">H7U12_15085</name>
</gene>
<dbReference type="RefSeq" id="WP_186639464.1">
    <property type="nucleotide sequence ID" value="NZ_JACOAF010000034.1"/>
</dbReference>
<sequence>MTSKYNKHPFPVEGWAREEQFRFFKTFTQPFFNVHTQVDITPLYHRCKQQNHSVFLGYLYATLEAARATESFRLRLEGEAVVLYEGVDLSTTVLRHDHSISFVSLPHQPSLAEFCAHSRDLISAAQAGKQLFVGHQGPDLLHLTTLPWFKSTGIEHAYSVNPQEAGVPKIAFGQLEVQPGKVILPLSIALHHALADGYHVHLFLQQMQRVIQDLAEEFSNEMPVQEEPVLPVFSENRL</sequence>
<dbReference type="SUPFAM" id="SSF52777">
    <property type="entry name" value="CoA-dependent acyltransferases"/>
    <property type="match status" value="1"/>
</dbReference>
<reference evidence="1 2" key="1">
    <citation type="journal article" date="2019" name="Int. J. Syst. Evol. Microbiol.">
        <title>Rufibacter sediminis sp. nov., isolated from freshwater lake sediment.</title>
        <authorList>
            <person name="Qu J.H."/>
            <person name="Zhang L.J."/>
            <person name="Fu Y.H."/>
            <person name="Li H.F."/>
        </authorList>
    </citation>
    <scope>NUCLEOTIDE SEQUENCE [LARGE SCALE GENOMIC DNA]</scope>
    <source>
        <strain evidence="1 2">H-1</strain>
    </source>
</reference>
<dbReference type="EMBL" id="JACOAF010000034">
    <property type="protein sequence ID" value="MBC3541017.1"/>
    <property type="molecule type" value="Genomic_DNA"/>
</dbReference>
<evidence type="ECO:0000313" key="2">
    <source>
        <dbReference type="Proteomes" id="UP000659698"/>
    </source>
</evidence>
<accession>A0ABR6VUY1</accession>
<keyword evidence="2" id="KW-1185">Reference proteome</keyword>
<proteinExistence type="predicted"/>
<evidence type="ECO:0000313" key="1">
    <source>
        <dbReference type="EMBL" id="MBC3541017.1"/>
    </source>
</evidence>
<protein>
    <submittedName>
        <fullName evidence="1">Chloramphenicol acetyltransferase</fullName>
    </submittedName>
</protein>
<dbReference type="Gene3D" id="3.30.559.10">
    <property type="entry name" value="Chloramphenicol acetyltransferase-like domain"/>
    <property type="match status" value="1"/>
</dbReference>
<comment type="caution">
    <text evidence="1">The sequence shown here is derived from an EMBL/GenBank/DDBJ whole genome shotgun (WGS) entry which is preliminary data.</text>
</comment>
<name>A0ABR6VUY1_9BACT</name>
<dbReference type="PANTHER" id="PTHR38474:SF1">
    <property type="entry name" value="SLR0299 PROTEIN"/>
    <property type="match status" value="1"/>
</dbReference>